<dbReference type="AlphaFoldDB" id="A0A0F9QAT9"/>
<reference evidence="1" key="1">
    <citation type="journal article" date="2015" name="Nature">
        <title>Complex archaea that bridge the gap between prokaryotes and eukaryotes.</title>
        <authorList>
            <person name="Spang A."/>
            <person name="Saw J.H."/>
            <person name="Jorgensen S.L."/>
            <person name="Zaremba-Niedzwiedzka K."/>
            <person name="Martijn J."/>
            <person name="Lind A.E."/>
            <person name="van Eijk R."/>
            <person name="Schleper C."/>
            <person name="Guy L."/>
            <person name="Ettema T.J."/>
        </authorList>
    </citation>
    <scope>NUCLEOTIDE SEQUENCE</scope>
</reference>
<evidence type="ECO:0000313" key="1">
    <source>
        <dbReference type="EMBL" id="KKN34182.1"/>
    </source>
</evidence>
<gene>
    <name evidence="1" type="ORF">LCGC14_0796360</name>
</gene>
<organism evidence="1">
    <name type="scientific">marine sediment metagenome</name>
    <dbReference type="NCBI Taxonomy" id="412755"/>
    <lineage>
        <taxon>unclassified sequences</taxon>
        <taxon>metagenomes</taxon>
        <taxon>ecological metagenomes</taxon>
    </lineage>
</organism>
<dbReference type="EMBL" id="LAZR01002122">
    <property type="protein sequence ID" value="KKN34182.1"/>
    <property type="molecule type" value="Genomic_DNA"/>
</dbReference>
<comment type="caution">
    <text evidence="1">The sequence shown here is derived from an EMBL/GenBank/DDBJ whole genome shotgun (WGS) entry which is preliminary data.</text>
</comment>
<proteinExistence type="predicted"/>
<accession>A0A0F9QAT9</accession>
<sequence length="106" mass="11980">MNSKTYTKLVASIHDARTALSTRKSGDYANADYLSNFKRMHTLCKTLDIDPRRSPADCALFLLTLKLDRWTNLRSKGTAPQNEGVVDTVYDFHNYIDLGYACDIEG</sequence>
<protein>
    <submittedName>
        <fullName evidence="1">Uncharacterized protein</fullName>
    </submittedName>
</protein>
<name>A0A0F9QAT9_9ZZZZ</name>